<feature type="transmembrane region" description="Helical" evidence="1">
    <location>
        <begin position="50"/>
        <end position="70"/>
    </location>
</feature>
<name>A0ABR7TXV4_9BACT</name>
<evidence type="ECO:0008006" key="4">
    <source>
        <dbReference type="Google" id="ProtNLM"/>
    </source>
</evidence>
<sequence>MKEEMCYWLGTELIVTPNRCYTKVVVRIVVTGLVFLCLSVYLAMRLGDFWQLPLAIAISLILPGLLYQFFNAARRIHIPAGRGVVAMSFAGYFKRSLIDKNDVDIVENALNGKAYMAIANKNNPYGQSYQISPYLTNARLRALFNENILPVIRQQLLT</sequence>
<evidence type="ECO:0000313" key="3">
    <source>
        <dbReference type="Proteomes" id="UP000659124"/>
    </source>
</evidence>
<keyword evidence="1" id="KW-1133">Transmembrane helix</keyword>
<keyword evidence="1" id="KW-0472">Membrane</keyword>
<organism evidence="2 3">
    <name type="scientific">Chitinophaga qingshengii</name>
    <dbReference type="NCBI Taxonomy" id="1569794"/>
    <lineage>
        <taxon>Bacteria</taxon>
        <taxon>Pseudomonadati</taxon>
        <taxon>Bacteroidota</taxon>
        <taxon>Chitinophagia</taxon>
        <taxon>Chitinophagales</taxon>
        <taxon>Chitinophagaceae</taxon>
        <taxon>Chitinophaga</taxon>
    </lineage>
</organism>
<comment type="caution">
    <text evidence="2">The sequence shown here is derived from an EMBL/GenBank/DDBJ whole genome shotgun (WGS) entry which is preliminary data.</text>
</comment>
<evidence type="ECO:0000256" key="1">
    <source>
        <dbReference type="SAM" id="Phobius"/>
    </source>
</evidence>
<keyword evidence="1" id="KW-0812">Transmembrane</keyword>
<dbReference type="Proteomes" id="UP000659124">
    <property type="component" value="Unassembled WGS sequence"/>
</dbReference>
<protein>
    <recommendedName>
        <fullName evidence="4">YcxB family protein</fullName>
    </recommendedName>
</protein>
<accession>A0ABR7TXV4</accession>
<reference evidence="2 3" key="1">
    <citation type="submission" date="2020-09" db="EMBL/GenBank/DDBJ databases">
        <title>Genome sequences of type strains of Chitinophaga qingshengii and Chitinophaga varians.</title>
        <authorList>
            <person name="Kittiwongwattana C."/>
        </authorList>
    </citation>
    <scope>NUCLEOTIDE SEQUENCE [LARGE SCALE GENOMIC DNA]</scope>
    <source>
        <strain evidence="2 3">JCM 30026</strain>
    </source>
</reference>
<evidence type="ECO:0000313" key="2">
    <source>
        <dbReference type="EMBL" id="MBC9934289.1"/>
    </source>
</evidence>
<feature type="transmembrane region" description="Helical" evidence="1">
    <location>
        <begin position="24"/>
        <end position="44"/>
    </location>
</feature>
<proteinExistence type="predicted"/>
<gene>
    <name evidence="2" type="ORF">ICL07_28135</name>
</gene>
<dbReference type="EMBL" id="JACVFC010000005">
    <property type="protein sequence ID" value="MBC9934289.1"/>
    <property type="molecule type" value="Genomic_DNA"/>
</dbReference>
<keyword evidence="3" id="KW-1185">Reference proteome</keyword>
<dbReference type="RefSeq" id="WP_188091400.1">
    <property type="nucleotide sequence ID" value="NZ_JACVFC010000005.1"/>
</dbReference>